<dbReference type="Gene3D" id="3.40.50.12780">
    <property type="entry name" value="N-terminal domain of ligase-like"/>
    <property type="match status" value="1"/>
</dbReference>
<dbReference type="GO" id="GO:0004312">
    <property type="term" value="F:fatty acid synthase activity"/>
    <property type="evidence" value="ECO:0007669"/>
    <property type="project" value="TreeGrafter"/>
</dbReference>
<evidence type="ECO:0000256" key="10">
    <source>
        <dbReference type="PROSITE-ProRule" id="PRU01363"/>
    </source>
</evidence>
<name>A0A1B7YVL1_COLHI</name>
<dbReference type="InterPro" id="IPR056501">
    <property type="entry name" value="NAD-bd_HRPKS_sdrA"/>
</dbReference>
<feature type="domain" description="Ketosynthase family 3 (KS3)" evidence="13">
    <location>
        <begin position="21"/>
        <end position="458"/>
    </location>
</feature>
<evidence type="ECO:0000256" key="11">
    <source>
        <dbReference type="SAM" id="MobiDB-lite"/>
    </source>
</evidence>
<dbReference type="PANTHER" id="PTHR43775">
    <property type="entry name" value="FATTY ACID SYNTHASE"/>
    <property type="match status" value="1"/>
</dbReference>
<dbReference type="GO" id="GO:0009403">
    <property type="term" value="P:toxin biosynthetic process"/>
    <property type="evidence" value="ECO:0007669"/>
    <property type="project" value="UniProtKB-ARBA"/>
</dbReference>
<dbReference type="PROSITE" id="PS50075">
    <property type="entry name" value="CARRIER"/>
    <property type="match status" value="2"/>
</dbReference>
<dbReference type="InterPro" id="IPR049552">
    <property type="entry name" value="PKS_DH_N"/>
</dbReference>
<dbReference type="Pfam" id="PF14765">
    <property type="entry name" value="PS-DH"/>
    <property type="match status" value="1"/>
</dbReference>
<dbReference type="InterPro" id="IPR001242">
    <property type="entry name" value="Condensation_dom"/>
</dbReference>
<dbReference type="InterPro" id="IPR057326">
    <property type="entry name" value="KR_dom"/>
</dbReference>
<dbReference type="SMART" id="SM00825">
    <property type="entry name" value="PKS_KS"/>
    <property type="match status" value="1"/>
</dbReference>
<evidence type="ECO:0000259" key="14">
    <source>
        <dbReference type="PROSITE" id="PS52019"/>
    </source>
</evidence>
<dbReference type="GO" id="GO:0031177">
    <property type="term" value="F:phosphopantetheine binding"/>
    <property type="evidence" value="ECO:0007669"/>
    <property type="project" value="InterPro"/>
</dbReference>
<dbReference type="CDD" id="cd02440">
    <property type="entry name" value="AdoMet_MTases"/>
    <property type="match status" value="1"/>
</dbReference>
<keyword evidence="2" id="KW-0597">Phosphoprotein</keyword>
<feature type="compositionally biased region" description="Polar residues" evidence="11">
    <location>
        <begin position="8"/>
        <end position="19"/>
    </location>
</feature>
<dbReference type="SUPFAM" id="SSF56801">
    <property type="entry name" value="Acetyl-CoA synthetase-like"/>
    <property type="match status" value="1"/>
</dbReference>
<dbReference type="PROSITE" id="PS52004">
    <property type="entry name" value="KS3_2"/>
    <property type="match status" value="1"/>
</dbReference>
<dbReference type="InterPro" id="IPR049900">
    <property type="entry name" value="PKS_mFAS_DH"/>
</dbReference>
<dbReference type="Pfam" id="PF08659">
    <property type="entry name" value="KR"/>
    <property type="match status" value="1"/>
</dbReference>
<feature type="region of interest" description="N-terminal hotdog fold" evidence="10">
    <location>
        <begin position="970"/>
        <end position="1103"/>
    </location>
</feature>
<keyword evidence="16" id="KW-1185">Reference proteome</keyword>
<dbReference type="Pfam" id="PF07993">
    <property type="entry name" value="NAD_binding_4"/>
    <property type="match status" value="1"/>
</dbReference>
<evidence type="ECO:0000313" key="16">
    <source>
        <dbReference type="Proteomes" id="UP000092177"/>
    </source>
</evidence>
<dbReference type="InterPro" id="IPR010071">
    <property type="entry name" value="AA_adenyl_dom"/>
</dbReference>
<dbReference type="InterPro" id="IPR009081">
    <property type="entry name" value="PP-bd_ACP"/>
</dbReference>
<dbReference type="GO" id="GO:0016874">
    <property type="term" value="F:ligase activity"/>
    <property type="evidence" value="ECO:0007669"/>
    <property type="project" value="UniProtKB-KW"/>
</dbReference>
<dbReference type="InterPro" id="IPR014030">
    <property type="entry name" value="Ketoacyl_synth_N"/>
</dbReference>
<dbReference type="NCBIfam" id="TIGR01733">
    <property type="entry name" value="AA-adenyl-dom"/>
    <property type="match status" value="1"/>
</dbReference>
<dbReference type="Gene3D" id="3.40.47.10">
    <property type="match status" value="1"/>
</dbReference>
<keyword evidence="4" id="KW-0489">Methyltransferase</keyword>
<dbReference type="SUPFAM" id="SSF47336">
    <property type="entry name" value="ACP-like"/>
    <property type="match status" value="1"/>
</dbReference>
<evidence type="ECO:0000256" key="2">
    <source>
        <dbReference type="ARBA" id="ARBA00022553"/>
    </source>
</evidence>
<dbReference type="GO" id="GO:0008168">
    <property type="term" value="F:methyltransferase activity"/>
    <property type="evidence" value="ECO:0007669"/>
    <property type="project" value="UniProtKB-KW"/>
</dbReference>
<evidence type="ECO:0000256" key="9">
    <source>
        <dbReference type="ARBA" id="ARBA00029443"/>
    </source>
</evidence>
<dbReference type="SUPFAM" id="SSF52777">
    <property type="entry name" value="CoA-dependent acyltransferases"/>
    <property type="match status" value="2"/>
</dbReference>
<dbReference type="VEuPathDB" id="FungiDB:CH63R_01271"/>
<dbReference type="SUPFAM" id="SSF53901">
    <property type="entry name" value="Thiolase-like"/>
    <property type="match status" value="1"/>
</dbReference>
<feature type="region of interest" description="Disordered" evidence="11">
    <location>
        <begin position="1"/>
        <end position="21"/>
    </location>
</feature>
<dbReference type="SMART" id="SM00826">
    <property type="entry name" value="PKS_DH"/>
    <property type="match status" value="1"/>
</dbReference>
<proteinExistence type="inferred from homology"/>
<feature type="region of interest" description="Disordered" evidence="11">
    <location>
        <begin position="2559"/>
        <end position="2605"/>
    </location>
</feature>
<dbReference type="PROSITE" id="PS00606">
    <property type="entry name" value="KS3_1"/>
    <property type="match status" value="1"/>
</dbReference>
<feature type="region of interest" description="C-terminal hotdog fold" evidence="10">
    <location>
        <begin position="1126"/>
        <end position="1281"/>
    </location>
</feature>
<dbReference type="GO" id="GO:0006633">
    <property type="term" value="P:fatty acid biosynthetic process"/>
    <property type="evidence" value="ECO:0007669"/>
    <property type="project" value="InterPro"/>
</dbReference>
<dbReference type="Gene3D" id="3.30.559.30">
    <property type="entry name" value="Nonribosomal peptide synthetase, condensation domain"/>
    <property type="match status" value="1"/>
</dbReference>
<dbReference type="Proteomes" id="UP000092177">
    <property type="component" value="Chromosome 1"/>
</dbReference>
<dbReference type="InterPro" id="IPR020807">
    <property type="entry name" value="PKS_DH"/>
</dbReference>
<dbReference type="InterPro" id="IPR000873">
    <property type="entry name" value="AMP-dep_synth/lig_dom"/>
</dbReference>
<dbReference type="InterPro" id="IPR016036">
    <property type="entry name" value="Malonyl_transacylase_ACP-bd"/>
</dbReference>
<dbReference type="GO" id="GO:0004315">
    <property type="term" value="F:3-oxoacyl-[acyl-carrier-protein] synthase activity"/>
    <property type="evidence" value="ECO:0007669"/>
    <property type="project" value="InterPro"/>
</dbReference>
<dbReference type="Gene3D" id="3.30.559.10">
    <property type="entry name" value="Chloramphenicol acetyltransferase-like domain"/>
    <property type="match status" value="1"/>
</dbReference>
<feature type="active site" description="Proton donor; for dehydratase activity" evidence="10">
    <location>
        <position position="1186"/>
    </location>
</feature>
<keyword evidence="6" id="KW-0677">Repeat</keyword>
<dbReference type="SUPFAM" id="SSF52151">
    <property type="entry name" value="FabD/lysophospholipase-like"/>
    <property type="match status" value="1"/>
</dbReference>
<dbReference type="InterPro" id="IPR014043">
    <property type="entry name" value="Acyl_transferase_dom"/>
</dbReference>
<dbReference type="InterPro" id="IPR001227">
    <property type="entry name" value="Ac_transferase_dom_sf"/>
</dbReference>
<dbReference type="InterPro" id="IPR016039">
    <property type="entry name" value="Thiolase-like"/>
</dbReference>
<feature type="domain" description="PKS/mFAS DH" evidence="14">
    <location>
        <begin position="970"/>
        <end position="1281"/>
    </location>
</feature>
<dbReference type="SMART" id="SM00827">
    <property type="entry name" value="PKS_AT"/>
    <property type="match status" value="1"/>
</dbReference>
<keyword evidence="3" id="KW-0436">Ligase</keyword>
<dbReference type="EMBL" id="LTAN01000001">
    <property type="protein sequence ID" value="OBR16091.1"/>
    <property type="molecule type" value="Genomic_DNA"/>
</dbReference>
<dbReference type="SUPFAM" id="SSF55048">
    <property type="entry name" value="Probable ACP-binding domain of malonyl-CoA ACP transacylase"/>
    <property type="match status" value="1"/>
</dbReference>
<dbReference type="SMART" id="SM00822">
    <property type="entry name" value="PKS_KR"/>
    <property type="match status" value="1"/>
</dbReference>
<evidence type="ECO:0000313" key="15">
    <source>
        <dbReference type="EMBL" id="OBR16091.1"/>
    </source>
</evidence>
<comment type="caution">
    <text evidence="15">The sequence shown here is derived from an EMBL/GenBank/DDBJ whole genome shotgun (WGS) entry which is preliminary data.</text>
</comment>
<evidence type="ECO:0000256" key="1">
    <source>
        <dbReference type="ARBA" id="ARBA00022450"/>
    </source>
</evidence>
<dbReference type="CDD" id="cd19532">
    <property type="entry name" value="C_PKS-NRPS"/>
    <property type="match status" value="1"/>
</dbReference>
<dbReference type="InterPro" id="IPR036736">
    <property type="entry name" value="ACP-like_sf"/>
</dbReference>
<dbReference type="OrthoDB" id="329835at2759"/>
<comment type="similarity">
    <text evidence="9">In the C-terminal section; belongs to the NRP synthetase family.</text>
</comment>
<dbReference type="Gene3D" id="3.30.300.30">
    <property type="match status" value="1"/>
</dbReference>
<reference evidence="16" key="1">
    <citation type="journal article" date="2017" name="BMC Genomics">
        <title>Gapless genome assembly of Colletotrichum higginsianum reveals chromosome structure and association of transposable elements with secondary metabolite gene clusters.</title>
        <authorList>
            <person name="Dallery J.-F."/>
            <person name="Lapalu N."/>
            <person name="Zampounis A."/>
            <person name="Pigne S."/>
            <person name="Luyten I."/>
            <person name="Amselem J."/>
            <person name="Wittenberg A.H.J."/>
            <person name="Zhou S."/>
            <person name="de Queiroz M.V."/>
            <person name="Robin G.P."/>
            <person name="Auger A."/>
            <person name="Hainaut M."/>
            <person name="Henrissat B."/>
            <person name="Kim K.-T."/>
            <person name="Lee Y.-H."/>
            <person name="Lespinet O."/>
            <person name="Schwartz D.C."/>
            <person name="Thon M.R."/>
            <person name="O'Connell R.J."/>
        </authorList>
    </citation>
    <scope>NUCLEOTIDE SEQUENCE [LARGE SCALE GENOMIC DNA]</scope>
    <source>
        <strain evidence="16">IMI 349063</strain>
    </source>
</reference>
<dbReference type="Pfam" id="PF16197">
    <property type="entry name" value="KAsynt_C_assoc"/>
    <property type="match status" value="1"/>
</dbReference>
<gene>
    <name evidence="15" type="ORF">CH63R_01271</name>
</gene>
<evidence type="ECO:0000256" key="7">
    <source>
        <dbReference type="ARBA" id="ARBA00023002"/>
    </source>
</evidence>
<evidence type="ECO:0000256" key="8">
    <source>
        <dbReference type="ARBA" id="ARBA00023268"/>
    </source>
</evidence>
<dbReference type="Pfam" id="PF21089">
    <property type="entry name" value="PKS_DH_N"/>
    <property type="match status" value="1"/>
</dbReference>
<dbReference type="InterPro" id="IPR045851">
    <property type="entry name" value="AMP-bd_C_sf"/>
</dbReference>
<dbReference type="Pfam" id="PF08242">
    <property type="entry name" value="Methyltransf_12"/>
    <property type="match status" value="1"/>
</dbReference>
<feature type="compositionally biased region" description="Low complexity" evidence="11">
    <location>
        <begin position="2590"/>
        <end position="2602"/>
    </location>
</feature>
<dbReference type="GO" id="GO:0032259">
    <property type="term" value="P:methylation"/>
    <property type="evidence" value="ECO:0007669"/>
    <property type="project" value="UniProtKB-KW"/>
</dbReference>
<dbReference type="InterPro" id="IPR050091">
    <property type="entry name" value="PKS_NRPS_Biosynth_Enz"/>
</dbReference>
<dbReference type="PROSITE" id="PS52019">
    <property type="entry name" value="PKS_MFAS_DH"/>
    <property type="match status" value="1"/>
</dbReference>
<dbReference type="InterPro" id="IPR042099">
    <property type="entry name" value="ANL_N_sf"/>
</dbReference>
<keyword evidence="8" id="KW-0511">Multifunctional enzyme</keyword>
<dbReference type="Pfam" id="PF00501">
    <property type="entry name" value="AMP-binding"/>
    <property type="match status" value="1"/>
</dbReference>
<dbReference type="Pfam" id="PF02801">
    <property type="entry name" value="Ketoacyl-synt_C"/>
    <property type="match status" value="1"/>
</dbReference>
<dbReference type="KEGG" id="chig:CH63R_01271"/>
<dbReference type="Gene3D" id="3.10.129.110">
    <property type="entry name" value="Polyketide synthase dehydratase"/>
    <property type="match status" value="1"/>
</dbReference>
<dbReference type="Pfam" id="PF00698">
    <property type="entry name" value="Acyl_transf_1"/>
    <property type="match status" value="1"/>
</dbReference>
<dbReference type="PANTHER" id="PTHR43775:SF20">
    <property type="entry name" value="HYBRID PKS-NRPS SYNTHETASE APDA"/>
    <property type="match status" value="1"/>
</dbReference>
<dbReference type="InterPro" id="IPR023213">
    <property type="entry name" value="CAT-like_dom_sf"/>
</dbReference>
<dbReference type="Gene3D" id="3.40.50.150">
    <property type="entry name" value="Vaccinia Virus protein VP39"/>
    <property type="match status" value="1"/>
</dbReference>
<dbReference type="Gene3D" id="3.40.50.720">
    <property type="entry name" value="NAD(P)-binding Rossmann-like Domain"/>
    <property type="match status" value="2"/>
</dbReference>
<dbReference type="InterPro" id="IPR036291">
    <property type="entry name" value="NAD(P)-bd_dom_sf"/>
</dbReference>
<dbReference type="InterPro" id="IPR042104">
    <property type="entry name" value="PKS_dehydratase_sf"/>
</dbReference>
<dbReference type="RefSeq" id="XP_018164608.1">
    <property type="nucleotide sequence ID" value="XM_018296246.1"/>
</dbReference>
<dbReference type="GeneID" id="28860353"/>
<dbReference type="InterPro" id="IPR020841">
    <property type="entry name" value="PKS_Beta-ketoAc_synthase_dom"/>
</dbReference>
<dbReference type="InterPro" id="IPR029063">
    <property type="entry name" value="SAM-dependent_MTases_sf"/>
</dbReference>
<sequence length="4123" mass="451579">MKQIDPPFTSSRQARNQPAGQEPVAIVGSACRFPGGASSPSKLWDLLRQPRDVLRTIPEDRFNPEGFYHPDGTHHGTSNVTQSYLLEEDPRVFDSGFFNIKPVEAHATDPQHRILLETVYEALESAGLPMEGMAGSQTAVYVGQMWCDYNDHLQRDMDSLPTYAGVGTARSILSNRISHFFDWHGPSATIDTACSSSLVAVYNAVMTLRNGDAPVAVVAGANIILTPEPYIGESKLKMLSPDSRSRMWDEDAKGYARGDGVAALVLKPLSAAVADGDHIESVIRECLVNQDGRTAEGITVPSSEAQAELIRRTYAKSGLDATNVDDRCQYFEAHGTGTGAGDPREARAIATAFFGPNHRSDDPSDKLYVGSIKTVIGHTEGTAGIAGILKASLAVQHGEIPPNLLFDKLSPAVAPFYTNLEIATEVKSWPLLAPGAPRRASINSFGFGGTNAHVILESFNKITAHDSNHLDNGGDPSGHWLSPFVFSASSEKSLRAMIQQYIAYLEDNPNTNVRDLSFTLSRRSVLACRVAFPAQSVGDLVAKLAEWLKKAKASPDGLHSTRYSGGAAGQSRILGVFTGQGAQWAAMGKELITSFSRVRSVLLEMDRSLATLPHNDRPQWSIVDELEADQGRSRVHLAAFSQPLCTAVQVVLVDLLRDAGIRFKAVVGHSSGEIGAAYAAGFITAASAIRIAYYRGRATALAGNNRPQKGAMMAIGTTLEDAEEFCNVDTLKGRIWIAAVNSPSSITLSGDADAMEEARLILEDEGKFARLLKVDKAYHSEHMRPCVEPYLQAMTDCDVRPTPDADDSCAWLSSVRADSRMQSRDPDLAGQYWCDNMALPVLFANAMQNAWEQQGPFDAVVEVGAHPALKGPCLETLQGLDETASSLPYTSLLYRNQNDVGSFTKGLGVLWQNLRSGSVDLEGLDRRISPGSSSPRLLKGLPSYAWDHDRVYWHESRLSRAYRTRPVRPHPLLGTLKSDGVAKELRWRNLLRVSEVPWIKGHTLQGQVVFPAAGYIVTAMEAALTLAGSRSPCLLAVSKVVISRALTLEDDVEVETLVSLSNITTEASDVVTADFEFHALLRRDASDLTLLATASVELTLGSATDSVEYTAASLPSRELGGEQPNLLEVDTDDFYDFLEEVGYGYTGPFRALNKMQRKLDYGTGCLDVPQESWDGSAVLLHPAFLDASFQAIFLAMGWPRDAGLVEVFVPTEFQSIKVDVPSWRAAMVQTTSASPLRFDSRLRHTPESITGDVEVFAAANNATLIQVENIKVVPFSPEGAASNRQLYSKTVYWPVTVDGVTASGSRLPTDQELEMAWDLERVAIYFLRTIEEEFSDPVSRNSIALHHQYFFDFSNDILSRVAGSTMPYAKKEWIHDTWNDVVDIFHRYPDSLDLQLMQKVGINMAASIRGETNLVEILFKDDFMDRFYAGALGLDLTMDWLGRIAVQLSRRYPHMKMLELGAGTGGATKSVFKHIGDQFSSYTFTDISAGFFPTAMNVFKSPKMVFKVLDAERDVVEQGFEEGGYDLLIASNILHATAKLDDTLRNARRLLKPGGYLLIAEVTCADVVRVRFPFSALPGWWRGHDDGRPLTATIDTTEWHQRLVRTGFSGIDAVTPEFEPLAWPSLIVLSQAVDDRVSFLRQPLYHQPSTLAPSAEADNEESQQQQLVLVGGQTMQSCSLLGQVSRILAPWFAGTGIIRIRCLEDLNKSDVLGPRCVVINLADLDKPALEDLTEASLAGLKKLLERPHCLLWVTSGCREQSPKMNMSVGLGRVLIHEMPGLRLQFLDMDDPFSAGAPRFVAESFLRWKALAQYESEDTPLLWAREYELVLEDDVLKVPRIAYDDQMNLRYNASRKVVTQNTDVKDVSVYFCRSGSSWRFVQSPEARPSSFSRRANASDPLDVFFSSAVPCYGGLYAAIAENPKTHVPHVTLSKVNGSILTESDLTAELPVDARKEDWGVYLSSLVVDLQAASIVDAIPQRSSVLLHEPSPSLVQSILPRALEKNIVVTCSSSPARNPASSTSCAWVLIEANTPVRVVRSQLPSDLDVFVDCLPGTRNSNLPESLRNALPRTCWQLNLREAIYRKPAHSSAPAAVLSAAVKGINSKLAERADVQTKTPQELDLSQDLENGLSLVIDWRSGSTSVVPAMVPPLDAYVSFKPDRTYVLFGLTSDLGQSLCDWMAARGARHIVMTSRNPNVDAVWLSAKVKAGVSIRVFANDITDEGALRDVVDDIRKTMPPIAGIANGAMVLRDKLFLDMPLENMTQTLHTKMKGSIYLDSIFGDQSEFDLDFFVFFSSIAAVTGNRAQSNYSAANMFMTALANNRRARGLPASVMHIGAIMGVGYMARNLNRAILDNLWSAGATWISEKDFHNCFGEAVLASRPGNGLNDDPEFIVGLRQLVQGRDSSDKVLVMDDPRFSHLVTRDVSQEDDSAGEMGGRKSTSIKHLLKTSKTPKSVERIVRGKAFPRVMFFDSAEISNEDVTEGFIAKLISTLQLDAQMPESEILASRADELGVDSLVSVDFRRWFSGEMSVEMPVLKLLGGSTVSELIAFSLEKLPPASTPDLGSGDDEEEIEEKPEPKTEPPRQMSKAAAPPKVPAAAGARVSRETPSMIPVLEMLGVQTEIETGGQSLPASASSGFTSSYLDDRFSDSEGEGVVSLPSSAGSLFSEPASPTKADLDQVANTVPMSAGQSRFWFLMHYVVDKSAFNITFWARLRGNIRVDQLARAVDIVANAHESLRTSFGMSQDGKPIQMILNKSRLRLEHSKIREEAEAKELFNDLKAYEYDLEGGELVRFNLLTLSDQVHYLVIGYHHIALDGISLEVLLSDVEKVYSGGAPPSPVQYSEYSARQNRELQTSGFSEEKRYWAAELSNPAPSVLPLLPSAKVTQRRPLEQYSHEHAQGRISLAVTRAVQAACRRTKTNMFHFLLATYAVLLNRYLQVQDFCIGMADAGREMGAFAHSIGMYLNLLPLRFAIDDRQAFADVLTHARRKAQAAAAHGRLPFDLILQAAGVERSETHNPLFQAFLNYRPGVSERREFCGCEGQGEDWVSGATSYDVMLDVIENPEGETTLRFDVQGSLYSKDDAQTLMDSYLALLEAFANNTSLPVDEPSLCSANEIQRALALGRGPEHVSEWPETVLHRIDRIAAQQPNSVAISNGFGSTATYGAMQRCIQTIAQTILGNTQGRSAGLIGVFCEPSIDAICSLLAAMRVGFAYVPLDPTLPSERLAALVESARPLLILAHDETIDRAKEPSSFVGHIPLINVSRQRYLPRDPVPISARSQDTMAVHFTSGTTGTPKGVVLCHDTVVNVVEACADIYRTASNVVLQQTALNFDMALWQVLVTLCSGGKLIVVPQDKRLDMTTVTRLIRQEEVTLTIATPSEYSAWLSHGAEDLRRNRQWQIAVIGGEQYSAQVDNGLRTLQLPHLRLMNFYGPSEVSFVSHYMEVFPGMVSGDGAVPVGSPLHNYAAYVLDSSQRPVPIGMTGEVYIAGAGICKGYLGNPSLTGQKFVSDPFVRSDLAKSRGWTRMYRTGDKARINQDGTLSILGRIDGDAQLKIRGVRMELEEIERALLKQSDGLLEQVVVSPRGEGENQYLVAHALLSAREHDGGRHNWHDNEAVHHQRLNAVLKNLTGLPRVMRPATIVPVTDLPLTVHKKIDRRAVAALPVRELRNQQNLTANRPSEAPLNDTEQEMLRIWSRVLGRGPIEVSGPASQVDFFNLGGTSLQLVGVQAAIRGHFQVSVPVLDLFKKSSLAAMAQLAAPGTESTTPDDDEADIIDWDAETRLPDPPSSTVTSWQRPSTAHRRLPHVVALTGATGFVGQAILRSLLATPSTQTIHCLAVRDPSRLGALRGNPKIVIHEGDLRHPSLSLDAQTRDQLAQSIDLIIHNGADVSFLKPYAALRAPNVSSTKFLATQLAAPRQIPITYISSAVVGRLAPELDVFAPVPMSHRPPPPGYRDAYGASKWASEVVLENARRDLGVPVTIRRLSSVTGPGIPGSDVMGNLVAFSEKLAAVPVTRKWEGVLDFVSVEHVAQSVVADAMRAHRAEEVRYRHDCSDEVLPLDGDGVSRFVSRRLKGQPVAVVSMLDWVRMARGAGMSNLVATFLEQAEKEPGFTKFQRLLRTG</sequence>
<dbReference type="InterPro" id="IPR013120">
    <property type="entry name" value="FAR_NAD-bd"/>
</dbReference>
<dbReference type="InterPro" id="IPR020845">
    <property type="entry name" value="AMP-binding_CS"/>
</dbReference>
<feature type="domain" description="Carrier" evidence="12">
    <location>
        <begin position="2477"/>
        <end position="2556"/>
    </location>
</feature>
<dbReference type="SUPFAM" id="SSF53335">
    <property type="entry name" value="S-adenosyl-L-methionine-dependent methyltransferases"/>
    <property type="match status" value="1"/>
</dbReference>
<dbReference type="InterPro" id="IPR032821">
    <property type="entry name" value="PKS_assoc"/>
</dbReference>
<dbReference type="SUPFAM" id="SSF51735">
    <property type="entry name" value="NAD(P)-binding Rossmann-fold domains"/>
    <property type="match status" value="2"/>
</dbReference>
<dbReference type="Gene3D" id="1.10.1200.10">
    <property type="entry name" value="ACP-like"/>
    <property type="match status" value="1"/>
</dbReference>
<organism evidence="15 16">
    <name type="scientific">Colletotrichum higginsianum (strain IMI 349063)</name>
    <name type="common">Crucifer anthracnose fungus</name>
    <dbReference type="NCBI Taxonomy" id="759273"/>
    <lineage>
        <taxon>Eukaryota</taxon>
        <taxon>Fungi</taxon>
        <taxon>Dikarya</taxon>
        <taxon>Ascomycota</taxon>
        <taxon>Pezizomycotina</taxon>
        <taxon>Sordariomycetes</taxon>
        <taxon>Hypocreomycetidae</taxon>
        <taxon>Glomerellales</taxon>
        <taxon>Glomerellaceae</taxon>
        <taxon>Colletotrichum</taxon>
        <taxon>Colletotrichum destructivum species complex</taxon>
    </lineage>
</organism>
<keyword evidence="7" id="KW-0560">Oxidoreductase</keyword>
<dbReference type="PROSITE" id="PS00455">
    <property type="entry name" value="AMP_BINDING"/>
    <property type="match status" value="1"/>
</dbReference>
<feature type="domain" description="Carrier" evidence="12">
    <location>
        <begin position="3683"/>
        <end position="3763"/>
    </location>
</feature>
<dbReference type="InterPro" id="IPR020806">
    <property type="entry name" value="PKS_PP-bd"/>
</dbReference>
<dbReference type="InterPro" id="IPR016035">
    <property type="entry name" value="Acyl_Trfase/lysoPLipase"/>
</dbReference>
<evidence type="ECO:0000256" key="5">
    <source>
        <dbReference type="ARBA" id="ARBA00022679"/>
    </source>
</evidence>
<dbReference type="InterPro" id="IPR018201">
    <property type="entry name" value="Ketoacyl_synth_AS"/>
</dbReference>
<keyword evidence="1" id="KW-0596">Phosphopantetheine</keyword>
<dbReference type="CDD" id="cd00833">
    <property type="entry name" value="PKS"/>
    <property type="match status" value="1"/>
</dbReference>
<dbReference type="Pfam" id="PF00109">
    <property type="entry name" value="ketoacyl-synt"/>
    <property type="match status" value="1"/>
</dbReference>
<dbReference type="Pfam" id="PF23114">
    <property type="entry name" value="NAD-bd_HRPKS_sdrA"/>
    <property type="match status" value="1"/>
</dbReference>
<dbReference type="SMART" id="SM00823">
    <property type="entry name" value="PKS_PP"/>
    <property type="match status" value="2"/>
</dbReference>
<dbReference type="InterPro" id="IPR013968">
    <property type="entry name" value="PKS_KR"/>
</dbReference>
<evidence type="ECO:0000256" key="3">
    <source>
        <dbReference type="ARBA" id="ARBA00022598"/>
    </source>
</evidence>
<evidence type="ECO:0000256" key="4">
    <source>
        <dbReference type="ARBA" id="ARBA00022603"/>
    </source>
</evidence>
<dbReference type="Pfam" id="PF00550">
    <property type="entry name" value="PP-binding"/>
    <property type="match status" value="2"/>
</dbReference>
<feature type="compositionally biased region" description="Acidic residues" evidence="11">
    <location>
        <begin position="2566"/>
        <end position="2575"/>
    </location>
</feature>
<protein>
    <submittedName>
        <fullName evidence="15">PKS-NRPS hybrid</fullName>
    </submittedName>
</protein>
<accession>A0A1B7YVL1</accession>
<evidence type="ECO:0000259" key="12">
    <source>
        <dbReference type="PROSITE" id="PS50075"/>
    </source>
</evidence>
<dbReference type="Pfam" id="PF00668">
    <property type="entry name" value="Condensation"/>
    <property type="match status" value="1"/>
</dbReference>
<dbReference type="InterPro" id="IPR014031">
    <property type="entry name" value="Ketoacyl_synth_C"/>
</dbReference>
<dbReference type="GO" id="GO:0016491">
    <property type="term" value="F:oxidoreductase activity"/>
    <property type="evidence" value="ECO:0007669"/>
    <property type="project" value="UniProtKB-KW"/>
</dbReference>
<dbReference type="CDD" id="cd05930">
    <property type="entry name" value="A_NRPS"/>
    <property type="match status" value="1"/>
</dbReference>
<dbReference type="InterPro" id="IPR013217">
    <property type="entry name" value="Methyltransf_12"/>
</dbReference>
<dbReference type="InterPro" id="IPR049551">
    <property type="entry name" value="PKS_DH_C"/>
</dbReference>
<keyword evidence="5" id="KW-0808">Transferase</keyword>
<evidence type="ECO:0000256" key="6">
    <source>
        <dbReference type="ARBA" id="ARBA00022737"/>
    </source>
</evidence>
<feature type="active site" description="Proton acceptor; for dehydratase activity" evidence="10">
    <location>
        <position position="1002"/>
    </location>
</feature>
<dbReference type="Gene3D" id="3.40.366.10">
    <property type="entry name" value="Malonyl-Coenzyme A Acyl Carrier Protein, domain 2"/>
    <property type="match status" value="1"/>
</dbReference>
<evidence type="ECO:0000259" key="13">
    <source>
        <dbReference type="PROSITE" id="PS52004"/>
    </source>
</evidence>